<accession>A0A150R6J9</accession>
<proteinExistence type="predicted"/>
<dbReference type="Pfam" id="PF14065">
    <property type="entry name" value="Pvc16_N"/>
    <property type="match status" value="1"/>
</dbReference>
<reference evidence="2 3" key="1">
    <citation type="submission" date="2014-02" db="EMBL/GenBank/DDBJ databases">
        <title>The small core and large imbalanced accessory genome model reveals a collaborative survival strategy of Sorangium cellulosum strains in nature.</title>
        <authorList>
            <person name="Han K."/>
            <person name="Peng R."/>
            <person name="Blom J."/>
            <person name="Li Y.-Z."/>
        </authorList>
    </citation>
    <scope>NUCLEOTIDE SEQUENCE [LARGE SCALE GENOMIC DNA]</scope>
    <source>
        <strain evidence="2 3">So0149</strain>
    </source>
</reference>
<comment type="caution">
    <text evidence="2">The sequence shown here is derived from an EMBL/GenBank/DDBJ whole genome shotgun (WGS) entry which is preliminary data.</text>
</comment>
<protein>
    <recommendedName>
        <fullName evidence="1">Pvc16 N-terminal domain-containing protein</fullName>
    </recommendedName>
</protein>
<dbReference type="EMBL" id="JEMC01004103">
    <property type="protein sequence ID" value="KYF75889.1"/>
    <property type="molecule type" value="Genomic_DNA"/>
</dbReference>
<dbReference type="InterPro" id="IPR025351">
    <property type="entry name" value="Pvc16_N"/>
</dbReference>
<sequence length="212" mass="23533">MASWALIESVGKTLVAILQSHLDLVLPLAGVNVQLATTKLFKQLESTTNPTITVFLYRVMENPELRNAPRRRLSDGSMTRPLLPLELCYLVTPWGVRANETPLADQLAAQEEHRLLGIALQAFYDHAEIGRSELVEGPGEPVWEATDNVQLILDTLPVEDHYRIWDSGELDYRVSLTYRVRVLGLEPSRHTVVPPVVDAGFAWQPGTGTGAT</sequence>
<evidence type="ECO:0000313" key="2">
    <source>
        <dbReference type="EMBL" id="KYF75889.1"/>
    </source>
</evidence>
<name>A0A150R6J9_SORCE</name>
<dbReference type="AlphaFoldDB" id="A0A150R6J9"/>
<dbReference type="Proteomes" id="UP000075515">
    <property type="component" value="Unassembled WGS sequence"/>
</dbReference>
<evidence type="ECO:0000313" key="3">
    <source>
        <dbReference type="Proteomes" id="UP000075515"/>
    </source>
</evidence>
<organism evidence="2 3">
    <name type="scientific">Sorangium cellulosum</name>
    <name type="common">Polyangium cellulosum</name>
    <dbReference type="NCBI Taxonomy" id="56"/>
    <lineage>
        <taxon>Bacteria</taxon>
        <taxon>Pseudomonadati</taxon>
        <taxon>Myxococcota</taxon>
        <taxon>Polyangia</taxon>
        <taxon>Polyangiales</taxon>
        <taxon>Polyangiaceae</taxon>
        <taxon>Sorangium</taxon>
    </lineage>
</organism>
<feature type="domain" description="Pvc16 N-terminal" evidence="1">
    <location>
        <begin position="10"/>
        <end position="197"/>
    </location>
</feature>
<gene>
    <name evidence="2" type="ORF">BE18_16445</name>
</gene>
<evidence type="ECO:0000259" key="1">
    <source>
        <dbReference type="Pfam" id="PF14065"/>
    </source>
</evidence>